<gene>
    <name evidence="2" type="ORF">PISMIDRAFT_17415</name>
</gene>
<dbReference type="AlphaFoldDB" id="A0A0C9YVQ3"/>
<organism evidence="2 3">
    <name type="scientific">Pisolithus microcarpus 441</name>
    <dbReference type="NCBI Taxonomy" id="765257"/>
    <lineage>
        <taxon>Eukaryota</taxon>
        <taxon>Fungi</taxon>
        <taxon>Dikarya</taxon>
        <taxon>Basidiomycota</taxon>
        <taxon>Agaricomycotina</taxon>
        <taxon>Agaricomycetes</taxon>
        <taxon>Agaricomycetidae</taxon>
        <taxon>Boletales</taxon>
        <taxon>Sclerodermatineae</taxon>
        <taxon>Pisolithaceae</taxon>
        <taxon>Pisolithus</taxon>
    </lineage>
</organism>
<proteinExistence type="predicted"/>
<sequence>MPSSSSWLLDGVPPSPSSPTDDELPLCIPAPSAPLSSSTSTSRLSYDQELLSGPSHPTCPLFVPPSIAHYCRPPGTKVLYLPAPPPVFVLPGHQCLAQDAGAMLHHPQPPTQKLDVFDVMNDIQLNEEVNLSSLGSSQK</sequence>
<protein>
    <submittedName>
        <fullName evidence="2">Uncharacterized protein</fullName>
    </submittedName>
</protein>
<dbReference type="Proteomes" id="UP000054018">
    <property type="component" value="Unassembled WGS sequence"/>
</dbReference>
<feature type="compositionally biased region" description="Low complexity" evidence="1">
    <location>
        <begin position="33"/>
        <end position="45"/>
    </location>
</feature>
<keyword evidence="3" id="KW-1185">Reference proteome</keyword>
<name>A0A0C9YVQ3_9AGAM</name>
<feature type="region of interest" description="Disordered" evidence="1">
    <location>
        <begin position="1"/>
        <end position="50"/>
    </location>
</feature>
<reference evidence="3" key="2">
    <citation type="submission" date="2015-01" db="EMBL/GenBank/DDBJ databases">
        <title>Evolutionary Origins and Diversification of the Mycorrhizal Mutualists.</title>
        <authorList>
            <consortium name="DOE Joint Genome Institute"/>
            <consortium name="Mycorrhizal Genomics Consortium"/>
            <person name="Kohler A."/>
            <person name="Kuo A."/>
            <person name="Nagy L.G."/>
            <person name="Floudas D."/>
            <person name="Copeland A."/>
            <person name="Barry K.W."/>
            <person name="Cichocki N."/>
            <person name="Veneault-Fourrey C."/>
            <person name="LaButti K."/>
            <person name="Lindquist E.A."/>
            <person name="Lipzen A."/>
            <person name="Lundell T."/>
            <person name="Morin E."/>
            <person name="Murat C."/>
            <person name="Riley R."/>
            <person name="Ohm R."/>
            <person name="Sun H."/>
            <person name="Tunlid A."/>
            <person name="Henrissat B."/>
            <person name="Grigoriev I.V."/>
            <person name="Hibbett D.S."/>
            <person name="Martin F."/>
        </authorList>
    </citation>
    <scope>NUCLEOTIDE SEQUENCE [LARGE SCALE GENOMIC DNA]</scope>
    <source>
        <strain evidence="3">441</strain>
    </source>
</reference>
<evidence type="ECO:0000313" key="2">
    <source>
        <dbReference type="EMBL" id="KIK14267.1"/>
    </source>
</evidence>
<reference evidence="2 3" key="1">
    <citation type="submission" date="2014-04" db="EMBL/GenBank/DDBJ databases">
        <authorList>
            <consortium name="DOE Joint Genome Institute"/>
            <person name="Kuo A."/>
            <person name="Kohler A."/>
            <person name="Costa M.D."/>
            <person name="Nagy L.G."/>
            <person name="Floudas D."/>
            <person name="Copeland A."/>
            <person name="Barry K.W."/>
            <person name="Cichocki N."/>
            <person name="Veneault-Fourrey C."/>
            <person name="LaButti K."/>
            <person name="Lindquist E.A."/>
            <person name="Lipzen A."/>
            <person name="Lundell T."/>
            <person name="Morin E."/>
            <person name="Murat C."/>
            <person name="Sun H."/>
            <person name="Tunlid A."/>
            <person name="Henrissat B."/>
            <person name="Grigoriev I.V."/>
            <person name="Hibbett D.S."/>
            <person name="Martin F."/>
            <person name="Nordberg H.P."/>
            <person name="Cantor M.N."/>
            <person name="Hua S.X."/>
        </authorList>
    </citation>
    <scope>NUCLEOTIDE SEQUENCE [LARGE SCALE GENOMIC DNA]</scope>
    <source>
        <strain evidence="2 3">441</strain>
    </source>
</reference>
<accession>A0A0C9YVQ3</accession>
<dbReference type="EMBL" id="KN833947">
    <property type="protein sequence ID" value="KIK14267.1"/>
    <property type="molecule type" value="Genomic_DNA"/>
</dbReference>
<evidence type="ECO:0000256" key="1">
    <source>
        <dbReference type="SAM" id="MobiDB-lite"/>
    </source>
</evidence>
<dbReference type="OrthoDB" id="10375869at2759"/>
<evidence type="ECO:0000313" key="3">
    <source>
        <dbReference type="Proteomes" id="UP000054018"/>
    </source>
</evidence>
<dbReference type="HOGENOM" id="CLU_1845880_0_0_1"/>